<evidence type="ECO:0000313" key="3">
    <source>
        <dbReference type="Proteomes" id="UP000694255"/>
    </source>
</evidence>
<dbReference type="PROSITE" id="PS50879">
    <property type="entry name" value="RNASE_H_1"/>
    <property type="match status" value="1"/>
</dbReference>
<accession>A0A8J5QPP9</accession>
<evidence type="ECO:0000313" key="2">
    <source>
        <dbReference type="EMBL" id="KAG7664133.1"/>
    </source>
</evidence>
<protein>
    <recommendedName>
        <fullName evidence="1">RNase H type-1 domain-containing protein</fullName>
    </recommendedName>
</protein>
<dbReference type="AlphaFoldDB" id="A0A8J5QPP9"/>
<reference evidence="2 3" key="1">
    <citation type="journal article" date="2021" name="DNA Res.">
        <title>Genome analysis of Candida subhashii reveals its hybrid nature and dual mitochondrial genome conformations.</title>
        <authorList>
            <person name="Mixao V."/>
            <person name="Hegedusova E."/>
            <person name="Saus E."/>
            <person name="Pryszcz L.P."/>
            <person name="Cillingova A."/>
            <person name="Nosek J."/>
            <person name="Gabaldon T."/>
        </authorList>
    </citation>
    <scope>NUCLEOTIDE SEQUENCE [LARGE SCALE GENOMIC DNA]</scope>
    <source>
        <strain evidence="2 3">CBS 10753</strain>
    </source>
</reference>
<evidence type="ECO:0000259" key="1">
    <source>
        <dbReference type="PROSITE" id="PS50879"/>
    </source>
</evidence>
<sequence>MAYYVILEGHNPGVYSYSYNWEKEIEGYKNPVFRTFDRETDALEYMTKGGEVQNVFVDGAMYRNFYSENAGFGVYYGPGDTRNTSSPASYNIQYAELAGLVHTLKNVNQELMDGTAKRPVRILTDSEYSVPCFNQWCNKWRRNGWKTARGNTIGNVNLLQEMVNLKDSINSHYASKGWSNIKVVKVKGVNGNLAYKEADSLARLGASRDAPFDDYEAEFESFCDDSS</sequence>
<dbReference type="GO" id="GO:0043137">
    <property type="term" value="P:DNA replication, removal of RNA primer"/>
    <property type="evidence" value="ECO:0007669"/>
    <property type="project" value="TreeGrafter"/>
</dbReference>
<dbReference type="InterPro" id="IPR050092">
    <property type="entry name" value="RNase_H"/>
</dbReference>
<dbReference type="OrthoDB" id="407198at2759"/>
<dbReference type="InterPro" id="IPR002156">
    <property type="entry name" value="RNaseH_domain"/>
</dbReference>
<organism evidence="2 3">
    <name type="scientific">[Candida] subhashii</name>
    <dbReference type="NCBI Taxonomy" id="561895"/>
    <lineage>
        <taxon>Eukaryota</taxon>
        <taxon>Fungi</taxon>
        <taxon>Dikarya</taxon>
        <taxon>Ascomycota</taxon>
        <taxon>Saccharomycotina</taxon>
        <taxon>Pichiomycetes</taxon>
        <taxon>Debaryomycetaceae</taxon>
        <taxon>Spathaspora</taxon>
    </lineage>
</organism>
<dbReference type="Proteomes" id="UP000694255">
    <property type="component" value="Unassembled WGS sequence"/>
</dbReference>
<proteinExistence type="predicted"/>
<comment type="caution">
    <text evidence="2">The sequence shown here is derived from an EMBL/GenBank/DDBJ whole genome shotgun (WGS) entry which is preliminary data.</text>
</comment>
<name>A0A8J5QPP9_9ASCO</name>
<dbReference type="GO" id="GO:0003676">
    <property type="term" value="F:nucleic acid binding"/>
    <property type="evidence" value="ECO:0007669"/>
    <property type="project" value="InterPro"/>
</dbReference>
<dbReference type="Pfam" id="PF00075">
    <property type="entry name" value="RNase_H"/>
    <property type="match status" value="1"/>
</dbReference>
<dbReference type="GO" id="GO:0004523">
    <property type="term" value="F:RNA-DNA hybrid ribonuclease activity"/>
    <property type="evidence" value="ECO:0007669"/>
    <property type="project" value="InterPro"/>
</dbReference>
<feature type="domain" description="RNase H type-1" evidence="1">
    <location>
        <begin position="49"/>
        <end position="207"/>
    </location>
</feature>
<dbReference type="RefSeq" id="XP_049264365.1">
    <property type="nucleotide sequence ID" value="XM_049406054.1"/>
</dbReference>
<dbReference type="EMBL" id="JAGSYN010000106">
    <property type="protein sequence ID" value="KAG7664133.1"/>
    <property type="molecule type" value="Genomic_DNA"/>
</dbReference>
<gene>
    <name evidence="2" type="ORF">J8A68_002316</name>
</gene>
<dbReference type="InterPro" id="IPR011320">
    <property type="entry name" value="RNase_H1_N"/>
</dbReference>
<keyword evidence="3" id="KW-1185">Reference proteome</keyword>
<dbReference type="Pfam" id="PF01693">
    <property type="entry name" value="Cauli_VI"/>
    <property type="match status" value="1"/>
</dbReference>
<dbReference type="PANTHER" id="PTHR10642">
    <property type="entry name" value="RIBONUCLEASE H1"/>
    <property type="match status" value="1"/>
</dbReference>
<dbReference type="PANTHER" id="PTHR10642:SF25">
    <property type="entry name" value="RNASE H TYPE-1 DOMAIN-CONTAINING PROTEIN"/>
    <property type="match status" value="1"/>
</dbReference>
<dbReference type="GeneID" id="73469117"/>